<dbReference type="PIRSF" id="PIRSF001296">
    <property type="entry name" value="K_ATPase_KdpC"/>
    <property type="match status" value="1"/>
</dbReference>
<feature type="transmembrane region" description="Helical" evidence="11">
    <location>
        <begin position="12"/>
        <end position="34"/>
    </location>
</feature>
<comment type="function">
    <text evidence="11">Part of the high-affinity ATP-driven potassium transport (or Kdp) system, which catalyzes the hydrolysis of ATP coupled with the electrogenic transport of potassium into the cytoplasm. This subunit acts as a catalytic chaperone that increases the ATP-binding affinity of the ATP-hydrolyzing subunit KdpB by the formation of a transient KdpB/KdpC/ATP ternary complex.</text>
</comment>
<feature type="region of interest" description="Disordered" evidence="12">
    <location>
        <begin position="71"/>
        <end position="107"/>
    </location>
</feature>
<comment type="subcellular location">
    <subcellularLocation>
        <location evidence="11">Cell membrane</location>
        <topology evidence="11">Single-pass membrane protein</topology>
    </subcellularLocation>
</comment>
<protein>
    <recommendedName>
        <fullName evidence="11">Potassium-transporting ATPase KdpC subunit</fullName>
    </recommendedName>
    <alternativeName>
        <fullName evidence="11">ATP phosphohydrolase [potassium-transporting] C chain</fullName>
    </alternativeName>
    <alternativeName>
        <fullName evidence="11">Potassium-binding and translocating subunit C</fullName>
    </alternativeName>
    <alternativeName>
        <fullName evidence="11">Potassium-translocating ATPase C chain</fullName>
    </alternativeName>
</protein>
<gene>
    <name evidence="11" type="primary">kdpC</name>
    <name evidence="13" type="ORF">BA062_28755</name>
</gene>
<dbReference type="EMBL" id="MASU01000013">
    <property type="protein sequence ID" value="PXY24582.1"/>
    <property type="molecule type" value="Genomic_DNA"/>
</dbReference>
<dbReference type="AlphaFoldDB" id="A0A318LIL3"/>
<evidence type="ECO:0000313" key="13">
    <source>
        <dbReference type="EMBL" id="PXY24582.1"/>
    </source>
</evidence>
<keyword evidence="7 11" id="KW-0630">Potassium</keyword>
<evidence type="ECO:0000256" key="9">
    <source>
        <dbReference type="ARBA" id="ARBA00023065"/>
    </source>
</evidence>
<keyword evidence="2 11" id="KW-1003">Cell membrane</keyword>
<sequence length="203" mass="21466">MLKSLFHQSRAALRVLLVFTVLLGVVYPLGVWAVSRLPGLEHRAEGSLIERNGTAVGSSLIGIDPVFDGPPTRDPWFHTRPSASAEGPLDPGDPSASGGSNKSAFDDRQVELVRQRRQLVAERENVPPSAVPADAVTASASGVDPGISEAYAELQTARVARNTGLSGQRVRDLVAEHTSTHGIGVPSVNVLELNLAVRSTLVP</sequence>
<proteinExistence type="inferred from homology"/>
<dbReference type="PANTHER" id="PTHR30042:SF2">
    <property type="entry name" value="POTASSIUM-TRANSPORTING ATPASE KDPC SUBUNIT"/>
    <property type="match status" value="1"/>
</dbReference>
<evidence type="ECO:0000256" key="6">
    <source>
        <dbReference type="ARBA" id="ARBA00022840"/>
    </source>
</evidence>
<evidence type="ECO:0000256" key="1">
    <source>
        <dbReference type="ARBA" id="ARBA00022448"/>
    </source>
</evidence>
<organism evidence="13 14">
    <name type="scientific">Prauserella flavalba</name>
    <dbReference type="NCBI Taxonomy" id="1477506"/>
    <lineage>
        <taxon>Bacteria</taxon>
        <taxon>Bacillati</taxon>
        <taxon>Actinomycetota</taxon>
        <taxon>Actinomycetes</taxon>
        <taxon>Pseudonocardiales</taxon>
        <taxon>Pseudonocardiaceae</taxon>
        <taxon>Prauserella</taxon>
    </lineage>
</organism>
<keyword evidence="4 11" id="KW-0812">Transmembrane</keyword>
<name>A0A318LIL3_9PSEU</name>
<evidence type="ECO:0000256" key="8">
    <source>
        <dbReference type="ARBA" id="ARBA00022989"/>
    </source>
</evidence>
<comment type="similarity">
    <text evidence="11">Belongs to the KdpC family.</text>
</comment>
<dbReference type="GO" id="GO:0005886">
    <property type="term" value="C:plasma membrane"/>
    <property type="evidence" value="ECO:0007669"/>
    <property type="project" value="UniProtKB-SubCell"/>
</dbReference>
<dbReference type="GO" id="GO:0008556">
    <property type="term" value="F:P-type potassium transmembrane transporter activity"/>
    <property type="evidence" value="ECO:0007669"/>
    <property type="project" value="InterPro"/>
</dbReference>
<comment type="subunit">
    <text evidence="11">The system is composed of three essential subunits: KdpA, KdpB and KdpC.</text>
</comment>
<dbReference type="RefSeq" id="WP_110342641.1">
    <property type="nucleotide sequence ID" value="NZ_MASU01000013.1"/>
</dbReference>
<evidence type="ECO:0000256" key="2">
    <source>
        <dbReference type="ARBA" id="ARBA00022475"/>
    </source>
</evidence>
<keyword evidence="5 11" id="KW-0547">Nucleotide-binding</keyword>
<dbReference type="OrthoDB" id="9788285at2"/>
<dbReference type="GO" id="GO:0005524">
    <property type="term" value="F:ATP binding"/>
    <property type="evidence" value="ECO:0007669"/>
    <property type="project" value="UniProtKB-UniRule"/>
</dbReference>
<keyword evidence="9 11" id="KW-0406">Ion transport</keyword>
<dbReference type="HAMAP" id="MF_00276">
    <property type="entry name" value="KdpC"/>
    <property type="match status" value="1"/>
</dbReference>
<evidence type="ECO:0000256" key="12">
    <source>
        <dbReference type="SAM" id="MobiDB-lite"/>
    </source>
</evidence>
<dbReference type="Proteomes" id="UP000247892">
    <property type="component" value="Unassembled WGS sequence"/>
</dbReference>
<evidence type="ECO:0000256" key="4">
    <source>
        <dbReference type="ARBA" id="ARBA00022692"/>
    </source>
</evidence>
<evidence type="ECO:0000256" key="10">
    <source>
        <dbReference type="ARBA" id="ARBA00023136"/>
    </source>
</evidence>
<reference evidence="13 14" key="1">
    <citation type="submission" date="2016-07" db="EMBL/GenBank/DDBJ databases">
        <title>Draft genome sequence of Prauserella sp. YIM 121212, isolated from alkaline soil.</title>
        <authorList>
            <person name="Ruckert C."/>
            <person name="Albersmeier A."/>
            <person name="Jiang C.-L."/>
            <person name="Jiang Y."/>
            <person name="Kalinowski J."/>
            <person name="Schneider O."/>
            <person name="Winkler A."/>
            <person name="Zotchev S.B."/>
        </authorList>
    </citation>
    <scope>NUCLEOTIDE SEQUENCE [LARGE SCALE GENOMIC DNA]</scope>
    <source>
        <strain evidence="13 14">YIM 121212</strain>
    </source>
</reference>
<keyword evidence="6 11" id="KW-0067">ATP-binding</keyword>
<evidence type="ECO:0000256" key="11">
    <source>
        <dbReference type="HAMAP-Rule" id="MF_00276"/>
    </source>
</evidence>
<dbReference type="Pfam" id="PF02669">
    <property type="entry name" value="KdpC"/>
    <property type="match status" value="1"/>
</dbReference>
<keyword evidence="14" id="KW-1185">Reference proteome</keyword>
<evidence type="ECO:0000256" key="5">
    <source>
        <dbReference type="ARBA" id="ARBA00022741"/>
    </source>
</evidence>
<dbReference type="PANTHER" id="PTHR30042">
    <property type="entry name" value="POTASSIUM-TRANSPORTING ATPASE C CHAIN"/>
    <property type="match status" value="1"/>
</dbReference>
<evidence type="ECO:0000256" key="7">
    <source>
        <dbReference type="ARBA" id="ARBA00022958"/>
    </source>
</evidence>
<keyword evidence="8 11" id="KW-1133">Transmembrane helix</keyword>
<keyword evidence="10 11" id="KW-0472">Membrane</keyword>
<evidence type="ECO:0000256" key="3">
    <source>
        <dbReference type="ARBA" id="ARBA00022538"/>
    </source>
</evidence>
<accession>A0A318LIL3</accession>
<dbReference type="InterPro" id="IPR003820">
    <property type="entry name" value="KdpC"/>
</dbReference>
<evidence type="ECO:0000313" key="14">
    <source>
        <dbReference type="Proteomes" id="UP000247892"/>
    </source>
</evidence>
<keyword evidence="3 11" id="KW-0633">Potassium transport</keyword>
<keyword evidence="1 11" id="KW-0813">Transport</keyword>
<comment type="caution">
    <text evidence="13">The sequence shown here is derived from an EMBL/GenBank/DDBJ whole genome shotgun (WGS) entry which is preliminary data.</text>
</comment>